<dbReference type="GO" id="GO:0016787">
    <property type="term" value="F:hydrolase activity"/>
    <property type="evidence" value="ECO:0007669"/>
    <property type="project" value="UniProtKB-KW"/>
</dbReference>
<accession>A0A6M0RF33</accession>
<dbReference type="Gene3D" id="3.40.50.1820">
    <property type="entry name" value="alpha/beta hydrolase"/>
    <property type="match status" value="1"/>
</dbReference>
<gene>
    <name evidence="2" type="ORF">DXZ20_01945</name>
</gene>
<dbReference type="InterPro" id="IPR002925">
    <property type="entry name" value="Dienelactn_hydro"/>
</dbReference>
<dbReference type="EMBL" id="QXHD01000003">
    <property type="protein sequence ID" value="NEZ54473.1"/>
    <property type="molecule type" value="Genomic_DNA"/>
</dbReference>
<evidence type="ECO:0000313" key="2">
    <source>
        <dbReference type="EMBL" id="NEZ54473.1"/>
    </source>
</evidence>
<dbReference type="PANTHER" id="PTHR22946:SF0">
    <property type="entry name" value="DIENELACTONE HYDROLASE DOMAIN-CONTAINING PROTEIN"/>
    <property type="match status" value="1"/>
</dbReference>
<protein>
    <submittedName>
        <fullName evidence="2">Dienelactone hydrolase family protein</fullName>
    </submittedName>
</protein>
<proteinExistence type="predicted"/>
<organism evidence="2 3">
    <name type="scientific">Adonisia turfae CCMR0081</name>
    <dbReference type="NCBI Taxonomy" id="2292702"/>
    <lineage>
        <taxon>Bacteria</taxon>
        <taxon>Bacillati</taxon>
        <taxon>Cyanobacteriota</taxon>
        <taxon>Adonisia</taxon>
        <taxon>Adonisia turfae</taxon>
    </lineage>
</organism>
<dbReference type="InterPro" id="IPR029058">
    <property type="entry name" value="AB_hydrolase_fold"/>
</dbReference>
<dbReference type="AlphaFoldDB" id="A0A6M0RF33"/>
<dbReference type="PANTHER" id="PTHR22946">
    <property type="entry name" value="DIENELACTONE HYDROLASE DOMAIN-CONTAINING PROTEIN-RELATED"/>
    <property type="match status" value="1"/>
</dbReference>
<dbReference type="SUPFAM" id="SSF53474">
    <property type="entry name" value="alpha/beta-Hydrolases"/>
    <property type="match status" value="1"/>
</dbReference>
<reference evidence="2 3" key="1">
    <citation type="journal article" date="2020" name="Microb. Ecol.">
        <title>Ecogenomics of the Marine Benthic Filamentous Cyanobacterium Adonisia.</title>
        <authorList>
            <person name="Walter J.M."/>
            <person name="Coutinho F.H."/>
            <person name="Leomil L."/>
            <person name="Hargreaves P.I."/>
            <person name="Campeao M.E."/>
            <person name="Vieira V.V."/>
            <person name="Silva B.S."/>
            <person name="Fistarol G.O."/>
            <person name="Salomon P.S."/>
            <person name="Sawabe T."/>
            <person name="Mino S."/>
            <person name="Hosokawa M."/>
            <person name="Miyashita H."/>
            <person name="Maruyama F."/>
            <person name="van Verk M.C."/>
            <person name="Dutilh B.E."/>
            <person name="Thompson C.C."/>
            <person name="Thompson F.L."/>
        </authorList>
    </citation>
    <scope>NUCLEOTIDE SEQUENCE [LARGE SCALE GENOMIC DNA]</scope>
    <source>
        <strain evidence="2 3">CCMR0081</strain>
    </source>
</reference>
<comment type="caution">
    <text evidence="2">The sequence shown here is derived from an EMBL/GenBank/DDBJ whole genome shotgun (WGS) entry which is preliminary data.</text>
</comment>
<keyword evidence="3" id="KW-1185">Reference proteome</keyword>
<dbReference type="Proteomes" id="UP000481033">
    <property type="component" value="Unassembled WGS sequence"/>
</dbReference>
<feature type="domain" description="Dienelactone hydrolase" evidence="1">
    <location>
        <begin position="3"/>
        <end position="224"/>
    </location>
</feature>
<dbReference type="Pfam" id="PF01738">
    <property type="entry name" value="DLH"/>
    <property type="match status" value="1"/>
</dbReference>
<keyword evidence="2" id="KW-0378">Hydrolase</keyword>
<evidence type="ECO:0000313" key="3">
    <source>
        <dbReference type="Proteomes" id="UP000481033"/>
    </source>
</evidence>
<evidence type="ECO:0000259" key="1">
    <source>
        <dbReference type="Pfam" id="PF01738"/>
    </source>
</evidence>
<sequence length="225" mass="24973">MEFDLYVAQPERVTKALPAIFVAHAWDGLNEPMENITQRVAQLGYVAVAVDVYGKGMRGDPTGDNSHLMIPLLEDRGVLRDRLQAGYAAIREIETVDTTRIGAIGYCFGGLCVLDLARSVPDALQGVVSFHGGLTRNSLKDTKPMEASILIEHGWDDPLVPIDDYLAFAHEMDERKADWQAHIHGGAVHAFTFEGANMPENGLQYHEAAARRSWKSMIDFFDEVF</sequence>
<dbReference type="InterPro" id="IPR050261">
    <property type="entry name" value="FrsA_esterase"/>
</dbReference>
<name>A0A6M0RF33_9CYAN</name>
<dbReference type="RefSeq" id="WP_163696102.1">
    <property type="nucleotide sequence ID" value="NZ_QXHD01000003.1"/>
</dbReference>